<comment type="caution">
    <text evidence="2">The sequence shown here is derived from an EMBL/GenBank/DDBJ whole genome shotgun (WGS) entry which is preliminary data.</text>
</comment>
<name>A0A3R7KUT2_TRYRA</name>
<evidence type="ECO:0000256" key="1">
    <source>
        <dbReference type="SAM" id="Phobius"/>
    </source>
</evidence>
<organism evidence="2 3">
    <name type="scientific">Trypanosoma rangeli</name>
    <dbReference type="NCBI Taxonomy" id="5698"/>
    <lineage>
        <taxon>Eukaryota</taxon>
        <taxon>Discoba</taxon>
        <taxon>Euglenozoa</taxon>
        <taxon>Kinetoplastea</taxon>
        <taxon>Metakinetoplastina</taxon>
        <taxon>Trypanosomatida</taxon>
        <taxon>Trypanosomatidae</taxon>
        <taxon>Trypanosoma</taxon>
        <taxon>Herpetosoma</taxon>
    </lineage>
</organism>
<reference evidence="2 3" key="1">
    <citation type="journal article" date="2018" name="BMC Genomics">
        <title>Genomic comparison of Trypanosoma conorhini and Trypanosoma rangeli to Trypanosoma cruzi strains of high and low virulence.</title>
        <authorList>
            <person name="Bradwell K.R."/>
            <person name="Koparde V.N."/>
            <person name="Matveyev A.V."/>
            <person name="Serrano M.G."/>
            <person name="Alves J.M."/>
            <person name="Parikh H."/>
            <person name="Huang B."/>
            <person name="Lee V."/>
            <person name="Espinosa-Alvarez O."/>
            <person name="Ortiz P.A."/>
            <person name="Costa-Martins A.G."/>
            <person name="Teixeira M.M."/>
            <person name="Buck G.A."/>
        </authorList>
    </citation>
    <scope>NUCLEOTIDE SEQUENCE [LARGE SCALE GENOMIC DNA]</scope>
    <source>
        <strain evidence="2 3">AM80</strain>
    </source>
</reference>
<dbReference type="InterPro" id="IPR036259">
    <property type="entry name" value="MFS_trans_sf"/>
</dbReference>
<feature type="transmembrane region" description="Helical" evidence="1">
    <location>
        <begin position="148"/>
        <end position="169"/>
    </location>
</feature>
<feature type="transmembrane region" description="Helical" evidence="1">
    <location>
        <begin position="34"/>
        <end position="62"/>
    </location>
</feature>
<sequence>MSWARKAGNVWDVTLSEWQLSWQELRSSKLTGSLLFAIICVLTVIVGNVVLLIAVNFWLSIFPVNEDTPDASQITVQVIVCCLLAICFSVFGAVFIVVYGVRPLWRALVDTDRVRGPLYRLLLLFFSGAANAMTGVLFIHAMPYIPEFVQAVLLSAIPFCTQLWTYLLIPPERKRRYFSLTFIGSFILFVAGVLLSSMSSFLDTSKTGRAAPWDWSLIYLASAVVFGLWCVLQRLYLDAMMFRSAVNGSVRQETTPSLGGANIERVPTEPSDACRGTTAVGIGSQADTNAMFPPSAAPATPHQDNIQDEAGDLVCDALLVAHREWGKQDENDLAAKTVLLLVGMAFQTVVSLACVPMDVIPWFGKASNASEAWAGFVASCNFIFSGWYNIRYGLLHTLGMLMSFVGCAYLNERSPTLASVVLQLSGPLTGLVLVIAPKWDVYGEHGVLWHKIGGVIMLIVAGLMYHVWDQASLRELVNKHQV</sequence>
<feature type="transmembrane region" description="Helical" evidence="1">
    <location>
        <begin position="217"/>
        <end position="237"/>
    </location>
</feature>
<dbReference type="Proteomes" id="UP000283634">
    <property type="component" value="Unassembled WGS sequence"/>
</dbReference>
<feature type="transmembrane region" description="Helical" evidence="1">
    <location>
        <begin position="121"/>
        <end position="142"/>
    </location>
</feature>
<proteinExistence type="predicted"/>
<keyword evidence="1" id="KW-0812">Transmembrane</keyword>
<dbReference type="PANTHER" id="PTHR42253">
    <property type="entry name" value="TRANSMEMBRANE PROTEIN-RELATED"/>
    <property type="match status" value="1"/>
</dbReference>
<gene>
    <name evidence="2" type="ORF">TraAM80_06796</name>
</gene>
<dbReference type="PANTHER" id="PTHR42253:SF2">
    <property type="entry name" value="HYPOTHETICAL PREDICTED MULTIPASS TRANSMEMBRANE PROTEIN"/>
    <property type="match status" value="1"/>
</dbReference>
<dbReference type="VEuPathDB" id="TriTrypDB:TRSC58_05090"/>
<dbReference type="RefSeq" id="XP_029236539.1">
    <property type="nucleotide sequence ID" value="XM_029383624.1"/>
</dbReference>
<feature type="transmembrane region" description="Helical" evidence="1">
    <location>
        <begin position="393"/>
        <end position="411"/>
    </location>
</feature>
<accession>A0A3R7KUT2</accession>
<feature type="transmembrane region" description="Helical" evidence="1">
    <location>
        <begin position="74"/>
        <end position="101"/>
    </location>
</feature>
<feature type="transmembrane region" description="Helical" evidence="1">
    <location>
        <begin position="176"/>
        <end position="197"/>
    </location>
</feature>
<feature type="transmembrane region" description="Helical" evidence="1">
    <location>
        <begin position="337"/>
        <end position="360"/>
    </location>
</feature>
<dbReference type="AlphaFoldDB" id="A0A3R7KUT2"/>
<keyword evidence="1" id="KW-0472">Membrane</keyword>
<dbReference type="EMBL" id="MKGL01000258">
    <property type="protein sequence ID" value="RNF01799.1"/>
    <property type="molecule type" value="Genomic_DNA"/>
</dbReference>
<feature type="transmembrane region" description="Helical" evidence="1">
    <location>
        <begin position="448"/>
        <end position="468"/>
    </location>
</feature>
<feature type="transmembrane region" description="Helical" evidence="1">
    <location>
        <begin position="417"/>
        <end position="436"/>
    </location>
</feature>
<keyword evidence="3" id="KW-1185">Reference proteome</keyword>
<dbReference type="SUPFAM" id="SSF103473">
    <property type="entry name" value="MFS general substrate transporter"/>
    <property type="match status" value="1"/>
</dbReference>
<dbReference type="OrthoDB" id="278432at2759"/>
<evidence type="ECO:0000313" key="3">
    <source>
        <dbReference type="Proteomes" id="UP000283634"/>
    </source>
</evidence>
<keyword evidence="1" id="KW-1133">Transmembrane helix</keyword>
<evidence type="ECO:0000313" key="2">
    <source>
        <dbReference type="EMBL" id="RNF01799.1"/>
    </source>
</evidence>
<evidence type="ECO:0008006" key="4">
    <source>
        <dbReference type="Google" id="ProtNLM"/>
    </source>
</evidence>
<dbReference type="OMA" id="VYAMTYT"/>
<protein>
    <recommendedName>
        <fullName evidence="4">Transmembrane protein</fullName>
    </recommendedName>
</protein>
<dbReference type="GeneID" id="40330729"/>